<evidence type="ECO:0000256" key="2">
    <source>
        <dbReference type="SAM" id="SignalP"/>
    </source>
</evidence>
<gene>
    <name evidence="3" type="primary">Dvir\GJ15273</name>
    <name evidence="3" type="ORF">Dvir_GJ15273</name>
</gene>
<dbReference type="PhylomeDB" id="B4MCS8"/>
<keyword evidence="4" id="KW-1185">Reference proteome</keyword>
<dbReference type="OMA" id="MTRGVHI"/>
<dbReference type="KEGG" id="dvi:6635513"/>
<dbReference type="AlphaFoldDB" id="B4MCS8"/>
<feature type="region of interest" description="Disordered" evidence="1">
    <location>
        <begin position="183"/>
        <end position="235"/>
    </location>
</feature>
<organism evidence="3 4">
    <name type="scientific">Drosophila virilis</name>
    <name type="common">Fruit fly</name>
    <dbReference type="NCBI Taxonomy" id="7244"/>
    <lineage>
        <taxon>Eukaryota</taxon>
        <taxon>Metazoa</taxon>
        <taxon>Ecdysozoa</taxon>
        <taxon>Arthropoda</taxon>
        <taxon>Hexapoda</taxon>
        <taxon>Insecta</taxon>
        <taxon>Pterygota</taxon>
        <taxon>Neoptera</taxon>
        <taxon>Endopterygota</taxon>
        <taxon>Diptera</taxon>
        <taxon>Brachycera</taxon>
        <taxon>Muscomorpha</taxon>
        <taxon>Ephydroidea</taxon>
        <taxon>Drosophilidae</taxon>
        <taxon>Drosophila</taxon>
    </lineage>
</organism>
<evidence type="ECO:0000256" key="1">
    <source>
        <dbReference type="SAM" id="MobiDB-lite"/>
    </source>
</evidence>
<feature type="compositionally biased region" description="Basic residues" evidence="1">
    <location>
        <begin position="192"/>
        <end position="225"/>
    </location>
</feature>
<dbReference type="HOGENOM" id="CLU_1181276_0_0_1"/>
<accession>B4MCS8</accession>
<dbReference type="eggNOG" id="ENOG502T91X">
    <property type="taxonomic scope" value="Eukaryota"/>
</dbReference>
<sequence>MIRAVYLWTLLALLSAQTLLSWGAVDQSRLAGLYVKDGNENGQLRFLASGLNSNTNGVSGNNGLNAALNSYITNKQDMLEQLRPTSTNAGSGLGVTGTATGTGTITGTGIGTGTGTGLGLGTLTGTGTGTSNTAANNAIYVSLGNGNASPTSSNTQAALNQAIYGSTPVNNLLPQIVGQAIAQRNRPAGNSNRRRVVQQRRRRVNKKTNGRRRRRKGNKNGKKRPQVVVVRPNRG</sequence>
<evidence type="ECO:0000313" key="3">
    <source>
        <dbReference type="EMBL" id="EDW58000.1"/>
    </source>
</evidence>
<feature type="chain" id="PRO_5002817735" evidence="2">
    <location>
        <begin position="24"/>
        <end position="235"/>
    </location>
</feature>
<reference evidence="3 4" key="1">
    <citation type="journal article" date="2007" name="Nature">
        <title>Evolution of genes and genomes on the Drosophila phylogeny.</title>
        <authorList>
            <consortium name="Drosophila 12 Genomes Consortium"/>
            <person name="Clark A.G."/>
            <person name="Eisen M.B."/>
            <person name="Smith D.R."/>
            <person name="Bergman C.M."/>
            <person name="Oliver B."/>
            <person name="Markow T.A."/>
            <person name="Kaufman T.C."/>
            <person name="Kellis M."/>
            <person name="Gelbart W."/>
            <person name="Iyer V.N."/>
            <person name="Pollard D.A."/>
            <person name="Sackton T.B."/>
            <person name="Larracuente A.M."/>
            <person name="Singh N.D."/>
            <person name="Abad J.P."/>
            <person name="Abt D.N."/>
            <person name="Adryan B."/>
            <person name="Aguade M."/>
            <person name="Akashi H."/>
            <person name="Anderson W.W."/>
            <person name="Aquadro C.F."/>
            <person name="Ardell D.H."/>
            <person name="Arguello R."/>
            <person name="Artieri C.G."/>
            <person name="Barbash D.A."/>
            <person name="Barker D."/>
            <person name="Barsanti P."/>
            <person name="Batterham P."/>
            <person name="Batzoglou S."/>
            <person name="Begun D."/>
            <person name="Bhutkar A."/>
            <person name="Blanco E."/>
            <person name="Bosak S.A."/>
            <person name="Bradley R.K."/>
            <person name="Brand A.D."/>
            <person name="Brent M.R."/>
            <person name="Brooks A.N."/>
            <person name="Brown R.H."/>
            <person name="Butlin R.K."/>
            <person name="Caggese C."/>
            <person name="Calvi B.R."/>
            <person name="Bernardo de Carvalho A."/>
            <person name="Caspi A."/>
            <person name="Castrezana S."/>
            <person name="Celniker S.E."/>
            <person name="Chang J.L."/>
            <person name="Chapple C."/>
            <person name="Chatterji S."/>
            <person name="Chinwalla A."/>
            <person name="Civetta A."/>
            <person name="Clifton S.W."/>
            <person name="Comeron J.M."/>
            <person name="Costello J.C."/>
            <person name="Coyne J.A."/>
            <person name="Daub J."/>
            <person name="David R.G."/>
            <person name="Delcher A.L."/>
            <person name="Delehaunty K."/>
            <person name="Do C.B."/>
            <person name="Ebling H."/>
            <person name="Edwards K."/>
            <person name="Eickbush T."/>
            <person name="Evans J.D."/>
            <person name="Filipski A."/>
            <person name="Findeiss S."/>
            <person name="Freyhult E."/>
            <person name="Fulton L."/>
            <person name="Fulton R."/>
            <person name="Garcia A.C."/>
            <person name="Gardiner A."/>
            <person name="Garfield D.A."/>
            <person name="Garvin B.E."/>
            <person name="Gibson G."/>
            <person name="Gilbert D."/>
            <person name="Gnerre S."/>
            <person name="Godfrey J."/>
            <person name="Good R."/>
            <person name="Gotea V."/>
            <person name="Gravely B."/>
            <person name="Greenberg A.J."/>
            <person name="Griffiths-Jones S."/>
            <person name="Gross S."/>
            <person name="Guigo R."/>
            <person name="Gustafson E.A."/>
            <person name="Haerty W."/>
            <person name="Hahn M.W."/>
            <person name="Halligan D.L."/>
            <person name="Halpern A.L."/>
            <person name="Halter G.M."/>
            <person name="Han M.V."/>
            <person name="Heger A."/>
            <person name="Hillier L."/>
            <person name="Hinrichs A.S."/>
            <person name="Holmes I."/>
            <person name="Hoskins R.A."/>
            <person name="Hubisz M.J."/>
            <person name="Hultmark D."/>
            <person name="Huntley M.A."/>
            <person name="Jaffe D.B."/>
            <person name="Jagadeeshan S."/>
            <person name="Jeck W.R."/>
            <person name="Johnson J."/>
            <person name="Jones C.D."/>
            <person name="Jordan W.C."/>
            <person name="Karpen G.H."/>
            <person name="Kataoka E."/>
            <person name="Keightley P.D."/>
            <person name="Kheradpour P."/>
            <person name="Kirkness E.F."/>
            <person name="Koerich L.B."/>
            <person name="Kristiansen K."/>
            <person name="Kudrna D."/>
            <person name="Kulathinal R.J."/>
            <person name="Kumar S."/>
            <person name="Kwok R."/>
            <person name="Lander E."/>
            <person name="Langley C.H."/>
            <person name="Lapoint R."/>
            <person name="Lazzaro B.P."/>
            <person name="Lee S.J."/>
            <person name="Levesque L."/>
            <person name="Li R."/>
            <person name="Lin C.F."/>
            <person name="Lin M.F."/>
            <person name="Lindblad-Toh K."/>
            <person name="Llopart A."/>
            <person name="Long M."/>
            <person name="Low L."/>
            <person name="Lozovsky E."/>
            <person name="Lu J."/>
            <person name="Luo M."/>
            <person name="Machado C.A."/>
            <person name="Makalowski W."/>
            <person name="Marzo M."/>
            <person name="Matsuda M."/>
            <person name="Matzkin L."/>
            <person name="McAllister B."/>
            <person name="McBride C.S."/>
            <person name="McKernan B."/>
            <person name="McKernan K."/>
            <person name="Mendez-Lago M."/>
            <person name="Minx P."/>
            <person name="Mollenhauer M.U."/>
            <person name="Montooth K."/>
            <person name="Mount S.M."/>
            <person name="Mu X."/>
            <person name="Myers E."/>
            <person name="Negre B."/>
            <person name="Newfeld S."/>
            <person name="Nielsen R."/>
            <person name="Noor M.A."/>
            <person name="O'Grady P."/>
            <person name="Pachter L."/>
            <person name="Papaceit M."/>
            <person name="Parisi M.J."/>
            <person name="Parisi M."/>
            <person name="Parts L."/>
            <person name="Pedersen J.S."/>
            <person name="Pesole G."/>
            <person name="Phillippy A.M."/>
            <person name="Ponting C.P."/>
            <person name="Pop M."/>
            <person name="Porcelli D."/>
            <person name="Powell J.R."/>
            <person name="Prohaska S."/>
            <person name="Pruitt K."/>
            <person name="Puig M."/>
            <person name="Quesneville H."/>
            <person name="Ram K.R."/>
            <person name="Rand D."/>
            <person name="Rasmussen M.D."/>
            <person name="Reed L.K."/>
            <person name="Reenan R."/>
            <person name="Reily A."/>
            <person name="Remington K.A."/>
            <person name="Rieger T.T."/>
            <person name="Ritchie M.G."/>
            <person name="Robin C."/>
            <person name="Rogers Y.H."/>
            <person name="Rohde C."/>
            <person name="Rozas J."/>
            <person name="Rubenfield M.J."/>
            <person name="Ruiz A."/>
            <person name="Russo S."/>
            <person name="Salzberg S.L."/>
            <person name="Sanchez-Gracia A."/>
            <person name="Saranga D.J."/>
            <person name="Sato H."/>
            <person name="Schaeffer S.W."/>
            <person name="Schatz M.C."/>
            <person name="Schlenke T."/>
            <person name="Schwartz R."/>
            <person name="Segarra C."/>
            <person name="Singh R.S."/>
            <person name="Sirot L."/>
            <person name="Sirota M."/>
            <person name="Sisneros N.B."/>
            <person name="Smith C.D."/>
            <person name="Smith T.F."/>
            <person name="Spieth J."/>
            <person name="Stage D.E."/>
            <person name="Stark A."/>
            <person name="Stephan W."/>
            <person name="Strausberg R.L."/>
            <person name="Strempel S."/>
            <person name="Sturgill D."/>
            <person name="Sutton G."/>
            <person name="Sutton G.G."/>
            <person name="Tao W."/>
            <person name="Teichmann S."/>
            <person name="Tobari Y.N."/>
            <person name="Tomimura Y."/>
            <person name="Tsolas J.M."/>
            <person name="Valente V.L."/>
            <person name="Venter E."/>
            <person name="Venter J.C."/>
            <person name="Vicario S."/>
            <person name="Vieira F.G."/>
            <person name="Vilella A.J."/>
            <person name="Villasante A."/>
            <person name="Walenz B."/>
            <person name="Wang J."/>
            <person name="Wasserman M."/>
            <person name="Watts T."/>
            <person name="Wilson D."/>
            <person name="Wilson R.K."/>
            <person name="Wing R.A."/>
            <person name="Wolfner M.F."/>
            <person name="Wong A."/>
            <person name="Wong G.K."/>
            <person name="Wu C.I."/>
            <person name="Wu G."/>
            <person name="Yamamoto D."/>
            <person name="Yang H.P."/>
            <person name="Yang S.P."/>
            <person name="Yorke J.A."/>
            <person name="Yoshida K."/>
            <person name="Zdobnov E."/>
            <person name="Zhang P."/>
            <person name="Zhang Y."/>
            <person name="Zimin A.V."/>
            <person name="Baldwin J."/>
            <person name="Abdouelleil A."/>
            <person name="Abdulkadir J."/>
            <person name="Abebe A."/>
            <person name="Abera B."/>
            <person name="Abreu J."/>
            <person name="Acer S.C."/>
            <person name="Aftuck L."/>
            <person name="Alexander A."/>
            <person name="An P."/>
            <person name="Anderson E."/>
            <person name="Anderson S."/>
            <person name="Arachi H."/>
            <person name="Azer M."/>
            <person name="Bachantsang P."/>
            <person name="Barry A."/>
            <person name="Bayul T."/>
            <person name="Berlin A."/>
            <person name="Bessette D."/>
            <person name="Bloom T."/>
            <person name="Blye J."/>
            <person name="Boguslavskiy L."/>
            <person name="Bonnet C."/>
            <person name="Boukhgalter B."/>
            <person name="Bourzgui I."/>
            <person name="Brown A."/>
            <person name="Cahill P."/>
            <person name="Channer S."/>
            <person name="Cheshatsang Y."/>
            <person name="Chuda L."/>
            <person name="Citroen M."/>
            <person name="Collymore A."/>
            <person name="Cooke P."/>
            <person name="Costello M."/>
            <person name="D'Aco K."/>
            <person name="Daza R."/>
            <person name="De Haan G."/>
            <person name="DeGray S."/>
            <person name="DeMaso C."/>
            <person name="Dhargay N."/>
            <person name="Dooley K."/>
            <person name="Dooley E."/>
            <person name="Doricent M."/>
            <person name="Dorje P."/>
            <person name="Dorjee K."/>
            <person name="Dupes A."/>
            <person name="Elong R."/>
            <person name="Falk J."/>
            <person name="Farina A."/>
            <person name="Faro S."/>
            <person name="Ferguson D."/>
            <person name="Fisher S."/>
            <person name="Foley C.D."/>
            <person name="Franke A."/>
            <person name="Friedrich D."/>
            <person name="Gadbois L."/>
            <person name="Gearin G."/>
            <person name="Gearin C.R."/>
            <person name="Giannoukos G."/>
            <person name="Goode T."/>
            <person name="Graham J."/>
            <person name="Grandbois E."/>
            <person name="Grewal S."/>
            <person name="Gyaltsen K."/>
            <person name="Hafez N."/>
            <person name="Hagos B."/>
            <person name="Hall J."/>
            <person name="Henson C."/>
            <person name="Hollinger A."/>
            <person name="Honan T."/>
            <person name="Huard M.D."/>
            <person name="Hughes L."/>
            <person name="Hurhula B."/>
            <person name="Husby M.E."/>
            <person name="Kamat A."/>
            <person name="Kanga B."/>
            <person name="Kashin S."/>
            <person name="Khazanovich D."/>
            <person name="Kisner P."/>
            <person name="Lance K."/>
            <person name="Lara M."/>
            <person name="Lee W."/>
            <person name="Lennon N."/>
            <person name="Letendre F."/>
            <person name="LeVine R."/>
            <person name="Lipovsky A."/>
            <person name="Liu X."/>
            <person name="Liu J."/>
            <person name="Liu S."/>
            <person name="Lokyitsang T."/>
            <person name="Lokyitsang Y."/>
            <person name="Lubonja R."/>
            <person name="Lui A."/>
            <person name="MacDonald P."/>
            <person name="Magnisalis V."/>
            <person name="Maru K."/>
            <person name="Matthews C."/>
            <person name="McCusker W."/>
            <person name="McDonough S."/>
            <person name="Mehta T."/>
            <person name="Meldrim J."/>
            <person name="Meneus L."/>
            <person name="Mihai O."/>
            <person name="Mihalev A."/>
            <person name="Mihova T."/>
            <person name="Mittelman R."/>
            <person name="Mlenga V."/>
            <person name="Montmayeur A."/>
            <person name="Mulrain L."/>
            <person name="Navidi A."/>
            <person name="Naylor J."/>
            <person name="Negash T."/>
            <person name="Nguyen T."/>
            <person name="Nguyen N."/>
            <person name="Nicol R."/>
            <person name="Norbu C."/>
            <person name="Norbu N."/>
            <person name="Novod N."/>
            <person name="O'Neill B."/>
            <person name="Osman S."/>
            <person name="Markiewicz E."/>
            <person name="Oyono O.L."/>
            <person name="Patti C."/>
            <person name="Phunkhang P."/>
            <person name="Pierre F."/>
            <person name="Priest M."/>
            <person name="Raghuraman S."/>
            <person name="Rege F."/>
            <person name="Reyes R."/>
            <person name="Rise C."/>
            <person name="Rogov P."/>
            <person name="Ross K."/>
            <person name="Ryan E."/>
            <person name="Settipalli S."/>
            <person name="Shea T."/>
            <person name="Sherpa N."/>
            <person name="Shi L."/>
            <person name="Shih D."/>
            <person name="Sparrow T."/>
            <person name="Spaulding J."/>
            <person name="Stalker J."/>
            <person name="Stange-Thomann N."/>
            <person name="Stavropoulos S."/>
            <person name="Stone C."/>
            <person name="Strader C."/>
            <person name="Tesfaye S."/>
            <person name="Thomson T."/>
            <person name="Thoulutsang Y."/>
            <person name="Thoulutsang D."/>
            <person name="Topham K."/>
            <person name="Topping I."/>
            <person name="Tsamla T."/>
            <person name="Vassiliev H."/>
            <person name="Vo A."/>
            <person name="Wangchuk T."/>
            <person name="Wangdi T."/>
            <person name="Weiand M."/>
            <person name="Wilkinson J."/>
            <person name="Wilson A."/>
            <person name="Yadav S."/>
            <person name="Young G."/>
            <person name="Yu Q."/>
            <person name="Zembek L."/>
            <person name="Zhong D."/>
            <person name="Zimmer A."/>
            <person name="Zwirko Z."/>
            <person name="Jaffe D.B."/>
            <person name="Alvarez P."/>
            <person name="Brockman W."/>
            <person name="Butler J."/>
            <person name="Chin C."/>
            <person name="Gnerre S."/>
            <person name="Grabherr M."/>
            <person name="Kleber M."/>
            <person name="Mauceli E."/>
            <person name="MacCallum I."/>
        </authorList>
    </citation>
    <scope>NUCLEOTIDE SEQUENCE [LARGE SCALE GENOMIC DNA]</scope>
    <source>
        <strain evidence="4">Tucson 15010-1051.87</strain>
    </source>
</reference>
<feature type="signal peptide" evidence="2">
    <location>
        <begin position="1"/>
        <end position="23"/>
    </location>
</feature>
<protein>
    <submittedName>
        <fullName evidence="3">Uncharacterized protein</fullName>
    </submittedName>
</protein>
<name>B4MCS8_DROVI</name>
<dbReference type="OrthoDB" id="8065428at2759"/>
<dbReference type="EMBL" id="CH940660">
    <property type="protein sequence ID" value="EDW58000.1"/>
    <property type="molecule type" value="Genomic_DNA"/>
</dbReference>
<evidence type="ECO:0000313" key="4">
    <source>
        <dbReference type="Proteomes" id="UP000008792"/>
    </source>
</evidence>
<keyword evidence="2" id="KW-0732">Signal</keyword>
<proteinExistence type="predicted"/>
<dbReference type="Proteomes" id="UP000008792">
    <property type="component" value="Unassembled WGS sequence"/>
</dbReference>
<dbReference type="InParanoid" id="B4MCS8"/>